<reference evidence="6" key="1">
    <citation type="journal article" date="2013" name="Science">
        <title>The Amborella genome and the evolution of flowering plants.</title>
        <authorList>
            <consortium name="Amborella Genome Project"/>
        </authorList>
    </citation>
    <scope>NUCLEOTIDE SEQUENCE [LARGE SCALE GENOMIC DNA]</scope>
</reference>
<dbReference type="STRING" id="13333.W1Q0M7"/>
<dbReference type="PANTHER" id="PTHR31319:SF114">
    <property type="entry name" value="OS12G0262400 PROTEIN"/>
    <property type="match status" value="1"/>
</dbReference>
<dbReference type="PROSITE" id="PS51017">
    <property type="entry name" value="CCT"/>
    <property type="match status" value="1"/>
</dbReference>
<keyword evidence="6" id="KW-1185">Reference proteome</keyword>
<dbReference type="HOGENOM" id="CLU_073213_0_0_1"/>
<dbReference type="AlphaFoldDB" id="W1Q0M7"/>
<organism evidence="5 6">
    <name type="scientific">Amborella trichopoda</name>
    <dbReference type="NCBI Taxonomy" id="13333"/>
    <lineage>
        <taxon>Eukaryota</taxon>
        <taxon>Viridiplantae</taxon>
        <taxon>Streptophyta</taxon>
        <taxon>Embryophyta</taxon>
        <taxon>Tracheophyta</taxon>
        <taxon>Spermatophyta</taxon>
        <taxon>Magnoliopsida</taxon>
        <taxon>Amborellales</taxon>
        <taxon>Amborellaceae</taxon>
        <taxon>Amborella</taxon>
    </lineage>
</organism>
<dbReference type="KEGG" id="atr:18442376"/>
<comment type="subcellular location">
    <subcellularLocation>
        <location evidence="1 3">Nucleus</location>
    </subcellularLocation>
</comment>
<evidence type="ECO:0000256" key="3">
    <source>
        <dbReference type="PROSITE-ProRule" id="PRU00357"/>
    </source>
</evidence>
<dbReference type="Proteomes" id="UP000017836">
    <property type="component" value="Unassembled WGS sequence"/>
</dbReference>
<sequence length="260" mass="29454">MYAEAGLLFPYCHGFSNEVQHFEEFCRFRKQNAWNNLVQTPSILEYDLGEGDLFKAPETIPEEPPILIDPLSAMSIMSDKALELDTTHLLNEVFHGYEKELGSIGVEIEGGVEMEEKKKSDGDDGVDSDIKREVESEAIQRSASLGCLRLMDTGGSRSTMPTFLDFEGVDLGAAFGMRRAYSAGDIQTLGNNGNPANIISRPLERQLTVGNYTHEERKERLNRYWKKKTKRNFDRKIKYACRKALADCQPRVRGRFAKMD</sequence>
<dbReference type="OrthoDB" id="153872at2759"/>
<keyword evidence="2 3" id="KW-0539">Nucleus</keyword>
<proteinExistence type="predicted"/>
<evidence type="ECO:0000313" key="6">
    <source>
        <dbReference type="Proteomes" id="UP000017836"/>
    </source>
</evidence>
<protein>
    <recommendedName>
        <fullName evidence="4">CCT domain-containing protein</fullName>
    </recommendedName>
</protein>
<name>W1Q0M7_AMBTC</name>
<dbReference type="InterPro" id="IPR045281">
    <property type="entry name" value="CONSTANS-like"/>
</dbReference>
<dbReference type="Pfam" id="PF06203">
    <property type="entry name" value="CCT"/>
    <property type="match status" value="1"/>
</dbReference>
<dbReference type="PANTHER" id="PTHR31319">
    <property type="entry name" value="ZINC FINGER PROTEIN CONSTANS-LIKE 4"/>
    <property type="match status" value="1"/>
</dbReference>
<evidence type="ECO:0000256" key="2">
    <source>
        <dbReference type="ARBA" id="ARBA00023242"/>
    </source>
</evidence>
<accession>W1Q0M7</accession>
<dbReference type="OMA" id="MKSAMEP"/>
<dbReference type="GO" id="GO:0009909">
    <property type="term" value="P:regulation of flower development"/>
    <property type="evidence" value="ECO:0007669"/>
    <property type="project" value="InterPro"/>
</dbReference>
<feature type="domain" description="CCT" evidence="4">
    <location>
        <begin position="217"/>
        <end position="259"/>
    </location>
</feature>
<evidence type="ECO:0000256" key="1">
    <source>
        <dbReference type="ARBA" id="ARBA00004123"/>
    </source>
</evidence>
<evidence type="ECO:0000259" key="4">
    <source>
        <dbReference type="PROSITE" id="PS51017"/>
    </source>
</evidence>
<dbReference type="Gramene" id="ERN14124">
    <property type="protein sequence ID" value="ERN14124"/>
    <property type="gene ID" value="AMTR_s00021p00245010"/>
</dbReference>
<dbReference type="eggNOG" id="ENOG502QRVZ">
    <property type="taxonomic scope" value="Eukaryota"/>
</dbReference>
<evidence type="ECO:0000313" key="5">
    <source>
        <dbReference type="EMBL" id="ERN14124.1"/>
    </source>
</evidence>
<dbReference type="EMBL" id="KI392560">
    <property type="protein sequence ID" value="ERN14124.1"/>
    <property type="molecule type" value="Genomic_DNA"/>
</dbReference>
<dbReference type="GO" id="GO:0005634">
    <property type="term" value="C:nucleus"/>
    <property type="evidence" value="ECO:0007669"/>
    <property type="project" value="UniProtKB-SubCell"/>
</dbReference>
<dbReference type="InterPro" id="IPR010402">
    <property type="entry name" value="CCT_domain"/>
</dbReference>
<gene>
    <name evidence="5" type="ORF">AMTR_s00021p00245010</name>
</gene>